<reference evidence="2" key="1">
    <citation type="submission" date="2020-05" db="EMBL/GenBank/DDBJ databases">
        <authorList>
            <person name="Chiriac C."/>
            <person name="Salcher M."/>
            <person name="Ghai R."/>
            <person name="Kavagutti S V."/>
        </authorList>
    </citation>
    <scope>NUCLEOTIDE SEQUENCE</scope>
</reference>
<dbReference type="PANTHER" id="PTHR10357:SF179">
    <property type="entry name" value="NEUTRAL AND BASIC AMINO ACID TRANSPORT PROTEIN RBAT"/>
    <property type="match status" value="1"/>
</dbReference>
<dbReference type="InterPro" id="IPR006047">
    <property type="entry name" value="GH13_cat_dom"/>
</dbReference>
<gene>
    <name evidence="2" type="ORF">UFOPK1726_01099</name>
</gene>
<protein>
    <submittedName>
        <fullName evidence="2">Unannotated protein</fullName>
    </submittedName>
</protein>
<dbReference type="AlphaFoldDB" id="A0A6J6F5R1"/>
<evidence type="ECO:0000313" key="2">
    <source>
        <dbReference type="EMBL" id="CAB4583876.1"/>
    </source>
</evidence>
<dbReference type="GO" id="GO:0009313">
    <property type="term" value="P:oligosaccharide catabolic process"/>
    <property type="evidence" value="ECO:0007669"/>
    <property type="project" value="TreeGrafter"/>
</dbReference>
<dbReference type="EMBL" id="CAEZTT010000155">
    <property type="protein sequence ID" value="CAB4583876.1"/>
    <property type="molecule type" value="Genomic_DNA"/>
</dbReference>
<accession>A0A6J6F5R1</accession>
<organism evidence="2">
    <name type="scientific">freshwater metagenome</name>
    <dbReference type="NCBI Taxonomy" id="449393"/>
    <lineage>
        <taxon>unclassified sequences</taxon>
        <taxon>metagenomes</taxon>
        <taxon>ecological metagenomes</taxon>
    </lineage>
</organism>
<dbReference type="GO" id="GO:0004556">
    <property type="term" value="F:alpha-amylase activity"/>
    <property type="evidence" value="ECO:0007669"/>
    <property type="project" value="TreeGrafter"/>
</dbReference>
<proteinExistence type="predicted"/>
<dbReference type="PANTHER" id="PTHR10357">
    <property type="entry name" value="ALPHA-AMYLASE FAMILY MEMBER"/>
    <property type="match status" value="1"/>
</dbReference>
<dbReference type="InterPro" id="IPR017853">
    <property type="entry name" value="GH"/>
</dbReference>
<dbReference type="InterPro" id="IPR045857">
    <property type="entry name" value="O16G_dom_2"/>
</dbReference>
<dbReference type="Pfam" id="PF00128">
    <property type="entry name" value="Alpha-amylase"/>
    <property type="match status" value="1"/>
</dbReference>
<sequence>MPNHTSDQHEWFQAALNAGPNSPQWARYHIVKGKDDGKNPPNDWRSVFGGSAWSPFPNHPGYWYLHLFDATQPDLNWENAEVKAEFLKILRYWFDRGIDGFRIDVAHGLIKDAGYPDNDVYTQMVTGAQATEPAEYPQWDRPAVHEIYRAWRSVADEYSPAKVFCAEAWVFDPNRMAQYIRKDELHTAFNFNYYGAGWDAQKQRTAINESISTAATYGAPTTWVLSNHDVVRHRTRLAPDMGSRTNSGKRDRAIDEDAGAKIARAATLFMLGLPGSTYLYQGEELGLPEVRDIPADRREDPAFARTNGEDGYRDGCRVPIPWTTDPDTNYGFSAAAGKPAWLPQPEIWAQLSVAAQQTDPASSLNFYRSALALRKSLPQLGDGALTWLNEDPNYLAFTRDDLIIAVNPSETEQEIPLAGSCEILLASDASVQLVAGKLKLPADTAAWLRSNI</sequence>
<dbReference type="Gene3D" id="3.90.400.10">
    <property type="entry name" value="Oligo-1,6-glucosidase, Domain 2"/>
    <property type="match status" value="1"/>
</dbReference>
<evidence type="ECO:0000259" key="1">
    <source>
        <dbReference type="SMART" id="SM00642"/>
    </source>
</evidence>
<dbReference type="SUPFAM" id="SSF51445">
    <property type="entry name" value="(Trans)glycosidases"/>
    <property type="match status" value="1"/>
</dbReference>
<dbReference type="Gene3D" id="3.20.20.80">
    <property type="entry name" value="Glycosidases"/>
    <property type="match status" value="1"/>
</dbReference>
<name>A0A6J6F5R1_9ZZZZ</name>
<dbReference type="SMART" id="SM00642">
    <property type="entry name" value="Aamy"/>
    <property type="match status" value="1"/>
</dbReference>
<feature type="domain" description="Glycosyl hydrolase family 13 catalytic" evidence="1">
    <location>
        <begin position="1"/>
        <end position="317"/>
    </location>
</feature>